<dbReference type="PANTHER" id="PTHR42912:SF93">
    <property type="entry name" value="N6-ADENOSINE-METHYLTRANSFERASE TMT1A"/>
    <property type="match status" value="1"/>
</dbReference>
<comment type="caution">
    <text evidence="2">The sequence shown here is derived from an EMBL/GenBank/DDBJ whole genome shotgun (WGS) entry which is preliminary data.</text>
</comment>
<dbReference type="GO" id="GO:0032259">
    <property type="term" value="P:methylation"/>
    <property type="evidence" value="ECO:0007669"/>
    <property type="project" value="UniProtKB-KW"/>
</dbReference>
<dbReference type="InterPro" id="IPR013216">
    <property type="entry name" value="Methyltransf_11"/>
</dbReference>
<keyword evidence="2" id="KW-0489">Methyltransferase</keyword>
<evidence type="ECO:0000313" key="3">
    <source>
        <dbReference type="Proteomes" id="UP001055153"/>
    </source>
</evidence>
<dbReference type="Gene3D" id="3.40.50.150">
    <property type="entry name" value="Vaccinia Virus protein VP39"/>
    <property type="match status" value="1"/>
</dbReference>
<reference evidence="2" key="1">
    <citation type="journal article" date="2021" name="Front. Microbiol.">
        <title>Comprehensive Comparative Genomics and Phenotyping of Methylobacterium Species.</title>
        <authorList>
            <person name="Alessa O."/>
            <person name="Ogura Y."/>
            <person name="Fujitani Y."/>
            <person name="Takami H."/>
            <person name="Hayashi T."/>
            <person name="Sahin N."/>
            <person name="Tani A."/>
        </authorList>
    </citation>
    <scope>NUCLEOTIDE SEQUENCE</scope>
    <source>
        <strain evidence="2">DSM 17168</strain>
    </source>
</reference>
<gene>
    <name evidence="2" type="primary">COQ5_4</name>
    <name evidence="2" type="ORF">GMJLKIPL_3421</name>
</gene>
<dbReference type="SUPFAM" id="SSF53335">
    <property type="entry name" value="S-adenosyl-L-methionine-dependent methyltransferases"/>
    <property type="match status" value="1"/>
</dbReference>
<evidence type="ECO:0000259" key="1">
    <source>
        <dbReference type="Pfam" id="PF08241"/>
    </source>
</evidence>
<dbReference type="InterPro" id="IPR050508">
    <property type="entry name" value="Methyltransf_Superfamily"/>
</dbReference>
<dbReference type="RefSeq" id="WP_238236418.1">
    <property type="nucleotide sequence ID" value="NZ_BPQQ01000039.1"/>
</dbReference>
<organism evidence="2 3">
    <name type="scientific">Methylobacterium isbiliense</name>
    <dbReference type="NCBI Taxonomy" id="315478"/>
    <lineage>
        <taxon>Bacteria</taxon>
        <taxon>Pseudomonadati</taxon>
        <taxon>Pseudomonadota</taxon>
        <taxon>Alphaproteobacteria</taxon>
        <taxon>Hyphomicrobiales</taxon>
        <taxon>Methylobacteriaceae</taxon>
        <taxon>Methylobacterium</taxon>
    </lineage>
</organism>
<feature type="domain" description="Methyltransferase type 11" evidence="1">
    <location>
        <begin position="75"/>
        <end position="172"/>
    </location>
</feature>
<dbReference type="EMBL" id="BPQQ01000039">
    <property type="protein sequence ID" value="GJE01489.1"/>
    <property type="molecule type" value="Genomic_DNA"/>
</dbReference>
<keyword evidence="2" id="KW-0808">Transferase</keyword>
<proteinExistence type="predicted"/>
<dbReference type="GO" id="GO:0008168">
    <property type="term" value="F:methyltransferase activity"/>
    <property type="evidence" value="ECO:0007669"/>
    <property type="project" value="UniProtKB-KW"/>
</dbReference>
<protein>
    <submittedName>
        <fullName evidence="2">2-methoxy-6-polyprenyl-1,4-benzoquinol methylase, mitochondrial</fullName>
    </submittedName>
</protein>
<dbReference type="PANTHER" id="PTHR42912">
    <property type="entry name" value="METHYLTRANSFERASE"/>
    <property type="match status" value="1"/>
</dbReference>
<dbReference type="CDD" id="cd02440">
    <property type="entry name" value="AdoMet_MTases"/>
    <property type="match status" value="1"/>
</dbReference>
<evidence type="ECO:0000313" key="2">
    <source>
        <dbReference type="EMBL" id="GJE01489.1"/>
    </source>
</evidence>
<keyword evidence="3" id="KW-1185">Reference proteome</keyword>
<name>A0ABQ4SG09_9HYPH</name>
<dbReference type="Proteomes" id="UP001055153">
    <property type="component" value="Unassembled WGS sequence"/>
</dbReference>
<sequence>MPNIRRKIGRLIGRGQPKLSRQDYKQTWNSISESEDAAKMAVAGHTDEALYKDTGLATKRMLEETVGVRPDDVILEIGAGVGRVGAVLAPVCRKWIGADVSAGMVRHMRQRLAAFPNAEPVEISGFDLAPIADASVDMVYSTIVFMHLEEWDRYNYVREAYRVLKPGGRLYVDNVNQLTDAGWEVFEAHRAIPPQKRPPYISKTSTPQELINYLTRAGFEGIRNFDRERYVVVYGAKPQRSS</sequence>
<reference evidence="2" key="2">
    <citation type="submission" date="2021-08" db="EMBL/GenBank/DDBJ databases">
        <authorList>
            <person name="Tani A."/>
            <person name="Ola A."/>
            <person name="Ogura Y."/>
            <person name="Katsura K."/>
            <person name="Hayashi T."/>
        </authorList>
    </citation>
    <scope>NUCLEOTIDE SEQUENCE</scope>
    <source>
        <strain evidence="2">DSM 17168</strain>
    </source>
</reference>
<dbReference type="Pfam" id="PF08241">
    <property type="entry name" value="Methyltransf_11"/>
    <property type="match status" value="1"/>
</dbReference>
<accession>A0ABQ4SG09</accession>
<dbReference type="InterPro" id="IPR029063">
    <property type="entry name" value="SAM-dependent_MTases_sf"/>
</dbReference>